<comment type="caution">
    <text evidence="1">The sequence shown here is derived from an EMBL/GenBank/DDBJ whole genome shotgun (WGS) entry which is preliminary data.</text>
</comment>
<sequence length="84" mass="9008">MTAQGAAEANTYGPAYSLLLGELVEELKRSGDLGRQARRIANARIDGMRRGLLAILRVEHFMTEDYAASVILAHAGTYGGSEGQ</sequence>
<evidence type="ECO:0000313" key="1">
    <source>
        <dbReference type="EMBL" id="MEW2367532.1"/>
    </source>
</evidence>
<evidence type="ECO:0000313" key="2">
    <source>
        <dbReference type="Proteomes" id="UP001553843"/>
    </source>
</evidence>
<keyword evidence="2" id="KW-1185">Reference proteome</keyword>
<gene>
    <name evidence="1" type="ORF">AB0887_37070</name>
</gene>
<accession>A0ABV3MA31</accession>
<organism evidence="1 2">
    <name type="scientific">Streptomyces huasconensis</name>
    <dbReference type="NCBI Taxonomy" id="1854574"/>
    <lineage>
        <taxon>Bacteria</taxon>
        <taxon>Bacillati</taxon>
        <taxon>Actinomycetota</taxon>
        <taxon>Actinomycetes</taxon>
        <taxon>Kitasatosporales</taxon>
        <taxon>Streptomycetaceae</taxon>
        <taxon>Streptomyces</taxon>
    </lineage>
</organism>
<protein>
    <submittedName>
        <fullName evidence="1">Uncharacterized protein</fullName>
    </submittedName>
</protein>
<dbReference type="EMBL" id="JBEYRS010000026">
    <property type="protein sequence ID" value="MEW2367532.1"/>
    <property type="molecule type" value="Genomic_DNA"/>
</dbReference>
<dbReference type="RefSeq" id="WP_359775012.1">
    <property type="nucleotide sequence ID" value="NZ_JBEYRR010000002.1"/>
</dbReference>
<proteinExistence type="predicted"/>
<reference evidence="1 2" key="1">
    <citation type="submission" date="2024-06" db="EMBL/GenBank/DDBJ databases">
        <title>The Natural Products Discovery Center: Release of the First 8490 Sequenced Strains for Exploring Actinobacteria Biosynthetic Diversity.</title>
        <authorList>
            <person name="Kalkreuter E."/>
            <person name="Kautsar S.A."/>
            <person name="Yang D."/>
            <person name="Bader C.D."/>
            <person name="Teijaro C.N."/>
            <person name="Fluegel L."/>
            <person name="Davis C.M."/>
            <person name="Simpson J.R."/>
            <person name="Lauterbach L."/>
            <person name="Steele A.D."/>
            <person name="Gui C."/>
            <person name="Meng S."/>
            <person name="Li G."/>
            <person name="Viehrig K."/>
            <person name="Ye F."/>
            <person name="Su P."/>
            <person name="Kiefer A.F."/>
            <person name="Nichols A."/>
            <person name="Cepeda A.J."/>
            <person name="Yan W."/>
            <person name="Fan B."/>
            <person name="Jiang Y."/>
            <person name="Adhikari A."/>
            <person name="Zheng C.-J."/>
            <person name="Schuster L."/>
            <person name="Cowan T.M."/>
            <person name="Smanski M.J."/>
            <person name="Chevrette M.G."/>
            <person name="De Carvalho L.P.S."/>
            <person name="Shen B."/>
        </authorList>
    </citation>
    <scope>NUCLEOTIDE SEQUENCE [LARGE SCALE GENOMIC DNA]</scope>
    <source>
        <strain evidence="1 2">NPDC047833</strain>
    </source>
</reference>
<name>A0ABV3MA31_9ACTN</name>
<dbReference type="Proteomes" id="UP001553843">
    <property type="component" value="Unassembled WGS sequence"/>
</dbReference>